<organism evidence="2">
    <name type="scientific">bioreactor metagenome</name>
    <dbReference type="NCBI Taxonomy" id="1076179"/>
    <lineage>
        <taxon>unclassified sequences</taxon>
        <taxon>metagenomes</taxon>
        <taxon>ecological metagenomes</taxon>
    </lineage>
</organism>
<comment type="caution">
    <text evidence="2">The sequence shown here is derived from an EMBL/GenBank/DDBJ whole genome shotgun (WGS) entry which is preliminary data.</text>
</comment>
<sequence>MGGFYSFRDHNAADTRQQTDVIIQDNKNEKSSDNWEKKLGSGSVFSDRMNKVIKTFNNQLHNILDTCGAIGLF</sequence>
<proteinExistence type="predicted"/>
<protein>
    <submittedName>
        <fullName evidence="2">Uncharacterized protein</fullName>
    </submittedName>
</protein>
<feature type="compositionally biased region" description="Basic and acidic residues" evidence="1">
    <location>
        <begin position="26"/>
        <end position="35"/>
    </location>
</feature>
<dbReference type="AlphaFoldDB" id="A0A645FR06"/>
<dbReference type="EMBL" id="VSSQ01062684">
    <property type="protein sequence ID" value="MPN15829.1"/>
    <property type="molecule type" value="Genomic_DNA"/>
</dbReference>
<reference evidence="2" key="1">
    <citation type="submission" date="2019-08" db="EMBL/GenBank/DDBJ databases">
        <authorList>
            <person name="Kucharzyk K."/>
            <person name="Murdoch R.W."/>
            <person name="Higgins S."/>
            <person name="Loffler F."/>
        </authorList>
    </citation>
    <scope>NUCLEOTIDE SEQUENCE</scope>
</reference>
<evidence type="ECO:0000256" key="1">
    <source>
        <dbReference type="SAM" id="MobiDB-lite"/>
    </source>
</evidence>
<accession>A0A645FR06</accession>
<name>A0A645FR06_9ZZZZ</name>
<evidence type="ECO:0000313" key="2">
    <source>
        <dbReference type="EMBL" id="MPN15829.1"/>
    </source>
</evidence>
<gene>
    <name evidence="2" type="ORF">SDC9_163165</name>
</gene>
<feature type="region of interest" description="Disordered" evidence="1">
    <location>
        <begin position="1"/>
        <end position="35"/>
    </location>
</feature>